<dbReference type="SUPFAM" id="SSF53383">
    <property type="entry name" value="PLP-dependent transferases"/>
    <property type="match status" value="1"/>
</dbReference>
<comment type="caution">
    <text evidence="11">The sequence shown here is derived from an EMBL/GenBank/DDBJ whole genome shotgun (WGS) entry which is preliminary data.</text>
</comment>
<reference evidence="11 12" key="1">
    <citation type="submission" date="2019-10" db="EMBL/GenBank/DDBJ databases">
        <title>Draft genome sequence of Marinobacter hydrocarbonoclasticus NCT7M from the microbiome of the marine copepod.</title>
        <authorList>
            <person name="Nuttall R."/>
            <person name="Sharma G."/>
            <person name="Moisander P."/>
        </authorList>
    </citation>
    <scope>NUCLEOTIDE SEQUENCE [LARGE SCALE GENOMIC DNA]</scope>
    <source>
        <strain evidence="11 12">NCT7M</strain>
    </source>
</reference>
<dbReference type="InterPro" id="IPR004838">
    <property type="entry name" value="NHTrfase_class1_PyrdxlP-BS"/>
</dbReference>
<evidence type="ECO:0000256" key="3">
    <source>
        <dbReference type="ARBA" id="ARBA00004953"/>
    </source>
</evidence>
<protein>
    <recommendedName>
        <fullName evidence="4">threonine-phosphate decarboxylase</fullName>
        <ecNumber evidence="4">4.1.1.81</ecNumber>
    </recommendedName>
    <alternativeName>
        <fullName evidence="8">L-threonine-O-3-phosphate decarboxylase</fullName>
    </alternativeName>
</protein>
<comment type="pathway">
    <text evidence="3">Cofactor biosynthesis; adenosylcobalamin biosynthesis.</text>
</comment>
<dbReference type="Proteomes" id="UP000469950">
    <property type="component" value="Unassembled WGS sequence"/>
</dbReference>
<evidence type="ECO:0000256" key="5">
    <source>
        <dbReference type="ARBA" id="ARBA00022573"/>
    </source>
</evidence>
<comment type="function">
    <text evidence="2">Decarboxylates L-threonine-O-3-phosphate to yield (R)-1-amino-2-propanol O-2-phosphate, the precursor for the linkage between the nucleotide loop and the corrin ring in cobalamin.</text>
</comment>
<keyword evidence="6" id="KW-0663">Pyridoxal phosphate</keyword>
<evidence type="ECO:0000256" key="1">
    <source>
        <dbReference type="ARBA" id="ARBA00001933"/>
    </source>
</evidence>
<evidence type="ECO:0000259" key="10">
    <source>
        <dbReference type="Pfam" id="PF00155"/>
    </source>
</evidence>
<evidence type="ECO:0000256" key="9">
    <source>
        <dbReference type="ARBA" id="ARBA00048531"/>
    </source>
</evidence>
<feature type="domain" description="Aminotransferase class I/classII large" evidence="10">
    <location>
        <begin position="77"/>
        <end position="322"/>
    </location>
</feature>
<dbReference type="EMBL" id="WBMP01000001">
    <property type="protein sequence ID" value="KAE8547467.1"/>
    <property type="molecule type" value="Genomic_DNA"/>
</dbReference>
<dbReference type="GO" id="GO:0009236">
    <property type="term" value="P:cobalamin biosynthetic process"/>
    <property type="evidence" value="ECO:0007669"/>
    <property type="project" value="UniProtKB-UniPathway"/>
</dbReference>
<evidence type="ECO:0000256" key="6">
    <source>
        <dbReference type="ARBA" id="ARBA00022898"/>
    </source>
</evidence>
<dbReference type="PANTHER" id="PTHR42885">
    <property type="entry name" value="HISTIDINOL-PHOSPHATE AMINOTRANSFERASE-RELATED"/>
    <property type="match status" value="1"/>
</dbReference>
<evidence type="ECO:0000256" key="4">
    <source>
        <dbReference type="ARBA" id="ARBA00012285"/>
    </source>
</evidence>
<comment type="catalytic activity">
    <reaction evidence="9">
        <text>O-phospho-L-threonine + H(+) = (R)-1-aminopropan-2-yl phosphate + CO2</text>
        <dbReference type="Rhea" id="RHEA:11492"/>
        <dbReference type="ChEBI" id="CHEBI:15378"/>
        <dbReference type="ChEBI" id="CHEBI:16526"/>
        <dbReference type="ChEBI" id="CHEBI:58563"/>
        <dbReference type="ChEBI" id="CHEBI:58675"/>
        <dbReference type="EC" id="4.1.1.81"/>
    </reaction>
</comment>
<dbReference type="PANTHER" id="PTHR42885:SF1">
    <property type="entry name" value="THREONINE-PHOSPHATE DECARBOXYLASE"/>
    <property type="match status" value="1"/>
</dbReference>
<dbReference type="Gene3D" id="3.40.640.10">
    <property type="entry name" value="Type I PLP-dependent aspartate aminotransferase-like (Major domain)"/>
    <property type="match status" value="1"/>
</dbReference>
<dbReference type="CDD" id="cd00609">
    <property type="entry name" value="AAT_like"/>
    <property type="match status" value="1"/>
</dbReference>
<dbReference type="InterPro" id="IPR015421">
    <property type="entry name" value="PyrdxlP-dep_Trfase_major"/>
</dbReference>
<dbReference type="AlphaFoldDB" id="A0A833JSU5"/>
<accession>A0A833JSU5</accession>
<comment type="cofactor">
    <cofactor evidence="1">
        <name>pyridoxal 5'-phosphate</name>
        <dbReference type="ChEBI" id="CHEBI:597326"/>
    </cofactor>
</comment>
<organism evidence="11 12">
    <name type="scientific">Marinobacter nauticus</name>
    <name type="common">Marinobacter hydrocarbonoclasticus</name>
    <name type="synonym">Marinobacter aquaeolei</name>
    <dbReference type="NCBI Taxonomy" id="2743"/>
    <lineage>
        <taxon>Bacteria</taxon>
        <taxon>Pseudomonadati</taxon>
        <taxon>Pseudomonadota</taxon>
        <taxon>Gammaproteobacteria</taxon>
        <taxon>Pseudomonadales</taxon>
        <taxon>Marinobacteraceae</taxon>
        <taxon>Marinobacter</taxon>
    </lineage>
</organism>
<dbReference type="PROSITE" id="PS00105">
    <property type="entry name" value="AA_TRANSFER_CLASS_1"/>
    <property type="match status" value="1"/>
</dbReference>
<dbReference type="NCBIfam" id="TIGR01140">
    <property type="entry name" value="L_thr_O3P_dcar"/>
    <property type="match status" value="1"/>
</dbReference>
<keyword evidence="7 11" id="KW-0456">Lyase</keyword>
<name>A0A833JSU5_MARNT</name>
<dbReference type="Gene3D" id="3.90.1150.10">
    <property type="entry name" value="Aspartate Aminotransferase, domain 1"/>
    <property type="match status" value="1"/>
</dbReference>
<proteinExistence type="predicted"/>
<evidence type="ECO:0000256" key="7">
    <source>
        <dbReference type="ARBA" id="ARBA00023239"/>
    </source>
</evidence>
<evidence type="ECO:0000313" key="11">
    <source>
        <dbReference type="EMBL" id="KAE8547467.1"/>
    </source>
</evidence>
<gene>
    <name evidence="11" type="ORF">F6453_0359</name>
</gene>
<dbReference type="InterPro" id="IPR004839">
    <property type="entry name" value="Aminotransferase_I/II_large"/>
</dbReference>
<dbReference type="GO" id="GO:0048472">
    <property type="term" value="F:threonine-phosphate decarboxylase activity"/>
    <property type="evidence" value="ECO:0007669"/>
    <property type="project" value="UniProtKB-EC"/>
</dbReference>
<dbReference type="UniPathway" id="UPA00148"/>
<dbReference type="EC" id="4.1.1.81" evidence="4"/>
<evidence type="ECO:0000313" key="12">
    <source>
        <dbReference type="Proteomes" id="UP000469950"/>
    </source>
</evidence>
<dbReference type="InterPro" id="IPR015422">
    <property type="entry name" value="PyrdxlP-dep_Trfase_small"/>
</dbReference>
<evidence type="ECO:0000256" key="2">
    <source>
        <dbReference type="ARBA" id="ARBA00003444"/>
    </source>
</evidence>
<evidence type="ECO:0000256" key="8">
    <source>
        <dbReference type="ARBA" id="ARBA00029996"/>
    </source>
</evidence>
<keyword evidence="5" id="KW-0169">Cobalamin biosynthesis</keyword>
<dbReference type="InterPro" id="IPR005860">
    <property type="entry name" value="CobD"/>
</dbReference>
<dbReference type="RefSeq" id="WP_153739784.1">
    <property type="nucleotide sequence ID" value="NZ_WBMP01000001.1"/>
</dbReference>
<dbReference type="GO" id="GO:0030170">
    <property type="term" value="F:pyridoxal phosphate binding"/>
    <property type="evidence" value="ECO:0007669"/>
    <property type="project" value="InterPro"/>
</dbReference>
<dbReference type="Pfam" id="PF00155">
    <property type="entry name" value="Aminotran_1_2"/>
    <property type="match status" value="1"/>
</dbReference>
<sequence length="337" mass="37298">MTVSSLPEHGGRLERAIREWGIPRHQWLDLSTGLNPQSWPIPAIPDSVWQRLPEADDGLPEIIRDWCGAPEAAHCLPVAGSQAAIQTLPYLRPPCRVGIPVPGYREHGYWWQRAGHDLVPIPLEKIADNDDWLETLEGLVWINPNNPVGLTLPAEQLRGWHRRLQARGGFLVVDEAFVDPVQDSSIAPYVGSRGLVVLRSLGKFFGLAGIRAGAVLSDELTISALAERLGPWAMSGPARYIMSRALADRHWQRVTGQELASASARLHGLLAACGLGDSRGTRLFRYLPHPDARRIHRLLASRGVLVRLFDTPPALRFGLPGREPEWQRLAAALVECH</sequence>
<dbReference type="InterPro" id="IPR015424">
    <property type="entry name" value="PyrdxlP-dep_Trfase"/>
</dbReference>